<evidence type="ECO:0000256" key="4">
    <source>
        <dbReference type="ARBA" id="ARBA00022729"/>
    </source>
</evidence>
<comment type="similarity">
    <text evidence="2 5">Belongs to the RxLR effector family.</text>
</comment>
<reference evidence="7" key="1">
    <citation type="submission" date="2011-12" db="EMBL/GenBank/DDBJ databases">
        <authorList>
            <consortium name="The Broad Institute Genome Sequencing Platform"/>
            <person name="Russ C."/>
            <person name="Tyler B."/>
            <person name="Panabieres F."/>
            <person name="Shan W."/>
            <person name="Tripathy S."/>
            <person name="Grunwald N."/>
            <person name="Machado M."/>
            <person name="Young S.K."/>
            <person name="Zeng Q."/>
            <person name="Gargeya S."/>
            <person name="Fitzgerald M."/>
            <person name="Haas B."/>
            <person name="Abouelleil A."/>
            <person name="Alvarado L."/>
            <person name="Arachchi H.M."/>
            <person name="Berlin A."/>
            <person name="Chapman S.B."/>
            <person name="Gearin G."/>
            <person name="Goldberg J."/>
            <person name="Griggs A."/>
            <person name="Gujja S."/>
            <person name="Hansen M."/>
            <person name="Heiman D."/>
            <person name="Howarth C."/>
            <person name="Larimer J."/>
            <person name="Lui A."/>
            <person name="MacDonald P.J.P."/>
            <person name="McCowen C."/>
            <person name="Montmayeur A."/>
            <person name="Murphy C."/>
            <person name="Neiman D."/>
            <person name="Pearson M."/>
            <person name="Priest M."/>
            <person name="Roberts A."/>
            <person name="Saif S."/>
            <person name="Shea T."/>
            <person name="Sisk P."/>
            <person name="Stolte C."/>
            <person name="Sykes S."/>
            <person name="Wortman J."/>
            <person name="Nusbaum C."/>
            <person name="Birren B."/>
        </authorList>
    </citation>
    <scope>NUCLEOTIDE SEQUENCE [LARGE SCALE GENOMIC DNA]</scope>
    <source>
        <strain evidence="7">INRA-310</strain>
    </source>
</reference>
<dbReference type="InterPro" id="IPR031825">
    <property type="entry name" value="RXLR"/>
</dbReference>
<comment type="subcellular location">
    <subcellularLocation>
        <location evidence="1 5">Secreted</location>
    </subcellularLocation>
</comment>
<evidence type="ECO:0000256" key="2">
    <source>
        <dbReference type="ARBA" id="ARBA00010400"/>
    </source>
</evidence>
<dbReference type="AlphaFoldDB" id="W2Q4S0"/>
<feature type="signal peptide" evidence="5">
    <location>
        <begin position="1"/>
        <end position="22"/>
    </location>
</feature>
<sequence length="395" mass="44975">MLQNLVILTLVFLVASIERCDAVSSVAGADQIKCSKHATLSTPFGPALVTKSKDKRHLRVNDKATGQDDAEARDITLGSVISASAKAMRMKAKLNMMLLRGLKPDRVLKKLKVVRMTDKNFNNFARFYAQYRAKYASKKPDLPTSAEDVILLPKLKGWLGQRLLPSQVKFNLKELASTNVNKYLQLYLKDADNIVILPMLERWKGQKILPSQFKNNLNEIGVTDTTRYMEWYMRNGGDDIVMAKLRKWVSEDVPMENIVTKLEKIGVLDTTKYVDWYRESIIMAKLRKWLSEDVPVENVISKLEKIGVTDTTKFVEWYMRNGRDAPVIVKLQKWVNQGLYPPQIVAKLQQTGTTGLQSHRMINMGSQHVPLTHMTLFAIALLRPPLRLMADNITE</sequence>
<organism evidence="6 7">
    <name type="scientific">Phytophthora nicotianae (strain INRA-310)</name>
    <name type="common">Phytophthora parasitica</name>
    <dbReference type="NCBI Taxonomy" id="761204"/>
    <lineage>
        <taxon>Eukaryota</taxon>
        <taxon>Sar</taxon>
        <taxon>Stramenopiles</taxon>
        <taxon>Oomycota</taxon>
        <taxon>Peronosporomycetes</taxon>
        <taxon>Peronosporales</taxon>
        <taxon>Peronosporaceae</taxon>
        <taxon>Phytophthora</taxon>
    </lineage>
</organism>
<name>W2Q4S0_PHYN3</name>
<comment type="domain">
    <text evidence="5">The RxLR-dEER motif acts to carry the protein into the host cell cytoplasm through binding to cell surface phosphatidylinositol-3-phosphate.</text>
</comment>
<evidence type="ECO:0000256" key="1">
    <source>
        <dbReference type="ARBA" id="ARBA00004613"/>
    </source>
</evidence>
<dbReference type="EMBL" id="KI669590">
    <property type="protein sequence ID" value="ETN07851.1"/>
    <property type="molecule type" value="Genomic_DNA"/>
</dbReference>
<dbReference type="OMA" id="DWYRESI"/>
<dbReference type="GeneID" id="20181860"/>
<protein>
    <recommendedName>
        <fullName evidence="5">RxLR effector protein</fullName>
    </recommendedName>
</protein>
<keyword evidence="3 5" id="KW-0964">Secreted</keyword>
<dbReference type="RefSeq" id="XP_008906655.1">
    <property type="nucleotide sequence ID" value="XM_008908407.1"/>
</dbReference>
<dbReference type="VEuPathDB" id="FungiDB:PPTG_12397"/>
<gene>
    <name evidence="6" type="ORF">PPTG_12397</name>
</gene>
<evidence type="ECO:0000256" key="3">
    <source>
        <dbReference type="ARBA" id="ARBA00022525"/>
    </source>
</evidence>
<comment type="function">
    <text evidence="5">Effector that suppresses plant defense responses during pathogen infection.</text>
</comment>
<proteinExistence type="inferred from homology"/>
<dbReference type="Proteomes" id="UP000018817">
    <property type="component" value="Unassembled WGS sequence"/>
</dbReference>
<keyword evidence="4 5" id="KW-0732">Signal</keyword>
<dbReference type="OrthoDB" id="110931at2759"/>
<accession>W2Q4S0</accession>
<evidence type="ECO:0000313" key="7">
    <source>
        <dbReference type="Proteomes" id="UP000018817"/>
    </source>
</evidence>
<evidence type="ECO:0000313" key="6">
    <source>
        <dbReference type="EMBL" id="ETN07851.1"/>
    </source>
</evidence>
<feature type="chain" id="PRO_5045010595" description="RxLR effector protein" evidence="5">
    <location>
        <begin position="23"/>
        <end position="395"/>
    </location>
</feature>
<reference evidence="6 7" key="2">
    <citation type="submission" date="2013-11" db="EMBL/GenBank/DDBJ databases">
        <title>The Genome Sequence of Phytophthora parasitica INRA-310.</title>
        <authorList>
            <consortium name="The Broad Institute Genomics Platform"/>
            <person name="Russ C."/>
            <person name="Tyler B."/>
            <person name="Panabieres F."/>
            <person name="Shan W."/>
            <person name="Tripathy S."/>
            <person name="Grunwald N."/>
            <person name="Machado M."/>
            <person name="Johnson C.S."/>
            <person name="Arredondo F."/>
            <person name="Hong C."/>
            <person name="Coffey M."/>
            <person name="Young S.K."/>
            <person name="Zeng Q."/>
            <person name="Gargeya S."/>
            <person name="Fitzgerald M."/>
            <person name="Abouelleil A."/>
            <person name="Alvarado L."/>
            <person name="Chapman S.B."/>
            <person name="Gainer-Dewar J."/>
            <person name="Goldberg J."/>
            <person name="Griggs A."/>
            <person name="Gujja S."/>
            <person name="Hansen M."/>
            <person name="Howarth C."/>
            <person name="Imamovic A."/>
            <person name="Ireland A."/>
            <person name="Larimer J."/>
            <person name="McCowan C."/>
            <person name="Murphy C."/>
            <person name="Pearson M."/>
            <person name="Poon T.W."/>
            <person name="Priest M."/>
            <person name="Roberts A."/>
            <person name="Saif S."/>
            <person name="Shea T."/>
            <person name="Sykes S."/>
            <person name="Wortman J."/>
            <person name="Nusbaum C."/>
            <person name="Birren B."/>
        </authorList>
    </citation>
    <scope>NUCLEOTIDE SEQUENCE [LARGE SCALE GENOMIC DNA]</scope>
    <source>
        <strain evidence="6 7">INRA-310</strain>
    </source>
</reference>
<dbReference type="Pfam" id="PF16810">
    <property type="entry name" value="RXLR"/>
    <property type="match status" value="1"/>
</dbReference>
<evidence type="ECO:0000256" key="5">
    <source>
        <dbReference type="RuleBase" id="RU367124"/>
    </source>
</evidence>